<keyword evidence="3" id="KW-1185">Reference proteome</keyword>
<dbReference type="InterPro" id="IPR029058">
    <property type="entry name" value="AB_hydrolase_fold"/>
</dbReference>
<dbReference type="OrthoDB" id="408631at2759"/>
<dbReference type="InParanoid" id="A0A1Y2GC84"/>
<dbReference type="AlphaFoldDB" id="A0A1Y2GC84"/>
<organism evidence="2 3">
    <name type="scientific">Lobosporangium transversale</name>
    <dbReference type="NCBI Taxonomy" id="64571"/>
    <lineage>
        <taxon>Eukaryota</taxon>
        <taxon>Fungi</taxon>
        <taxon>Fungi incertae sedis</taxon>
        <taxon>Mucoromycota</taxon>
        <taxon>Mortierellomycotina</taxon>
        <taxon>Mortierellomycetes</taxon>
        <taxon>Mortierellales</taxon>
        <taxon>Mortierellaceae</taxon>
        <taxon>Lobosporangium</taxon>
    </lineage>
</organism>
<name>A0A1Y2GC84_9FUNG</name>
<dbReference type="InterPro" id="IPR050309">
    <property type="entry name" value="Type-B_Carboxylest/Lipase"/>
</dbReference>
<protein>
    <submittedName>
        <fullName evidence="2">Alpha/Beta hydrolase protein</fullName>
    </submittedName>
</protein>
<keyword evidence="2" id="KW-0378">Hydrolase</keyword>
<dbReference type="SUPFAM" id="SSF53474">
    <property type="entry name" value="alpha/beta-Hydrolases"/>
    <property type="match status" value="1"/>
</dbReference>
<dbReference type="Gene3D" id="3.40.50.1820">
    <property type="entry name" value="alpha/beta hydrolase"/>
    <property type="match status" value="1"/>
</dbReference>
<dbReference type="InterPro" id="IPR002018">
    <property type="entry name" value="CarbesteraseB"/>
</dbReference>
<dbReference type="Pfam" id="PF00135">
    <property type="entry name" value="COesterase"/>
    <property type="match status" value="1"/>
</dbReference>
<proteinExistence type="predicted"/>
<dbReference type="EMBL" id="MCFF01000044">
    <property type="protein sequence ID" value="ORZ06774.1"/>
    <property type="molecule type" value="Genomic_DNA"/>
</dbReference>
<sequence length="617" mass="69289">MSQPSDTTQIHIANQGIIQGALDPNKDVVRFLNVPFGVVQERWRPAVKPEPWTGVRDATKLGPVCPQPKAEGRISRHINTFSPVDFDDETTEFDEKHCLNLNVFVHEDTLKKKVVETAEVKSKGAAVVVFIHGGGSCDGANVMELYDGSNLVRQATKLGRPVIVVVPNYRLNFHGFFSCPELIADIESDPNLKTDYERATGNWGLQDQRLAFEWVHNNIAAFGGDPSNITAMGQSAGAVCVNYHMLIPQHHGLFHRAIMHSGAFTPLTAIRPHVEGKLYFDFLVDHFNIPKELSGKEKLELLKKVPSMELALAVSSKRVRLVTPYADGLMVPKDIYIRAQKAEMFDQGVKAVMAGCMLNEASSLLPAMGPTTLKGLPRLYERFCPPDEVSQQLWEKVYGKPKTDLDAKKVSEQVLDHCVFAYPVFSVLRVLSKRKDLDSSQPSTQSLREGSKEGEERFKLFQYYFERSIEAVDAVGRGWGAHHGLDLVYVFGPDYALEKVLNEDEKRFMERVQTMWIQFAYGETTGTKTKDGVDLFPARITHPLDDYKHHSTAKEAIVLTPQCTVEAEHVAREGKDVMELWDRSEAWAYQIRQRNESEEALRVGFLCIAVPGEDECN</sequence>
<dbReference type="FunCoup" id="A0A1Y2GC84">
    <property type="interactions" value="3"/>
</dbReference>
<dbReference type="GO" id="GO:0016787">
    <property type="term" value="F:hydrolase activity"/>
    <property type="evidence" value="ECO:0007669"/>
    <property type="project" value="UniProtKB-KW"/>
</dbReference>
<feature type="domain" description="Carboxylesterase type B" evidence="1">
    <location>
        <begin position="9"/>
        <end position="522"/>
    </location>
</feature>
<dbReference type="STRING" id="64571.A0A1Y2GC84"/>
<accession>A0A1Y2GC84</accession>
<dbReference type="GeneID" id="33567249"/>
<evidence type="ECO:0000313" key="3">
    <source>
        <dbReference type="Proteomes" id="UP000193648"/>
    </source>
</evidence>
<reference evidence="2 3" key="1">
    <citation type="submission" date="2016-07" db="EMBL/GenBank/DDBJ databases">
        <title>Pervasive Adenine N6-methylation of Active Genes in Fungi.</title>
        <authorList>
            <consortium name="DOE Joint Genome Institute"/>
            <person name="Mondo S.J."/>
            <person name="Dannebaum R.O."/>
            <person name="Kuo R.C."/>
            <person name="Labutti K."/>
            <person name="Haridas S."/>
            <person name="Kuo A."/>
            <person name="Salamov A."/>
            <person name="Ahrendt S.R."/>
            <person name="Lipzen A."/>
            <person name="Sullivan W."/>
            <person name="Andreopoulos W.B."/>
            <person name="Clum A."/>
            <person name="Lindquist E."/>
            <person name="Daum C."/>
            <person name="Ramamoorthy G.K."/>
            <person name="Gryganskyi A."/>
            <person name="Culley D."/>
            <person name="Magnuson J.K."/>
            <person name="James T.Y."/>
            <person name="O'Malley M.A."/>
            <person name="Stajich J.E."/>
            <person name="Spatafora J.W."/>
            <person name="Visel A."/>
            <person name="Grigoriev I.V."/>
        </authorList>
    </citation>
    <scope>NUCLEOTIDE SEQUENCE [LARGE SCALE GENOMIC DNA]</scope>
    <source>
        <strain evidence="2 3">NRRL 3116</strain>
    </source>
</reference>
<dbReference type="RefSeq" id="XP_021877695.1">
    <property type="nucleotide sequence ID" value="XM_022025405.1"/>
</dbReference>
<comment type="caution">
    <text evidence="2">The sequence shown here is derived from an EMBL/GenBank/DDBJ whole genome shotgun (WGS) entry which is preliminary data.</text>
</comment>
<evidence type="ECO:0000259" key="1">
    <source>
        <dbReference type="Pfam" id="PF00135"/>
    </source>
</evidence>
<evidence type="ECO:0000313" key="2">
    <source>
        <dbReference type="EMBL" id="ORZ06774.1"/>
    </source>
</evidence>
<gene>
    <name evidence="2" type="ORF">BCR41DRAFT_360670</name>
</gene>
<dbReference type="Proteomes" id="UP000193648">
    <property type="component" value="Unassembled WGS sequence"/>
</dbReference>
<dbReference type="PANTHER" id="PTHR11559">
    <property type="entry name" value="CARBOXYLESTERASE"/>
    <property type="match status" value="1"/>
</dbReference>